<dbReference type="EMBL" id="CP132938">
    <property type="protein sequence ID" value="XCB20527.1"/>
    <property type="molecule type" value="Genomic_DNA"/>
</dbReference>
<organism evidence="1">
    <name type="scientific">Tunturiibacter gelidiferens</name>
    <dbReference type="NCBI Taxonomy" id="3069689"/>
    <lineage>
        <taxon>Bacteria</taxon>
        <taxon>Pseudomonadati</taxon>
        <taxon>Acidobacteriota</taxon>
        <taxon>Terriglobia</taxon>
        <taxon>Terriglobales</taxon>
        <taxon>Acidobacteriaceae</taxon>
        <taxon>Tunturiibacter</taxon>
    </lineage>
</organism>
<sequence>MDIENGDLRLKRTALKSTVGLDLGFLKEELVPYPGRSALVGRMVTAATLSMLITMTFASPMERIVLSIHCRFRAKAPS</sequence>
<gene>
    <name evidence="1" type="ORF">RBB81_13055</name>
</gene>
<name>A0AAU7YVA8_9BACT</name>
<dbReference type="KEGG" id="tgi:RBB81_13055"/>
<evidence type="ECO:0000313" key="1">
    <source>
        <dbReference type="EMBL" id="XCB20527.1"/>
    </source>
</evidence>
<reference evidence="1" key="1">
    <citation type="submission" date="2023-08" db="EMBL/GenBank/DDBJ databases">
        <authorList>
            <person name="Messyasz A."/>
            <person name="Mannisto M.K."/>
            <person name="Kerkhof L.J."/>
            <person name="Haggblom M."/>
        </authorList>
    </citation>
    <scope>NUCLEOTIDE SEQUENCE</scope>
    <source>
        <strain evidence="1">M8UP39</strain>
    </source>
</reference>
<accession>A0AAU7YVA8</accession>
<dbReference type="AlphaFoldDB" id="A0AAU7YVA8"/>
<dbReference type="RefSeq" id="WP_353070947.1">
    <property type="nucleotide sequence ID" value="NZ_CP132938.1"/>
</dbReference>
<protein>
    <submittedName>
        <fullName evidence="1">Uncharacterized protein</fullName>
    </submittedName>
</protein>
<proteinExistence type="predicted"/>
<reference evidence="1" key="2">
    <citation type="journal article" date="2024" name="Environ. Microbiol.">
        <title>Genome analysis and description of Tunturibacter gen. nov. expands the diversity of Terriglobia in tundra soils.</title>
        <authorList>
            <person name="Messyasz A."/>
            <person name="Mannisto M.K."/>
            <person name="Kerkhof L.J."/>
            <person name="Haggblom M.M."/>
        </authorList>
    </citation>
    <scope>NUCLEOTIDE SEQUENCE</scope>
    <source>
        <strain evidence="1">M8UP39</strain>
    </source>
</reference>